<protein>
    <submittedName>
        <fullName evidence="2">Uncharacterized protein</fullName>
    </submittedName>
</protein>
<accession>W2ILS9</accession>
<reference evidence="1" key="1">
    <citation type="submission" date="2013-11" db="EMBL/GenBank/DDBJ databases">
        <title>The Genome Sequence of Phytophthora parasitica CJ02B3.</title>
        <authorList>
            <consortium name="The Broad Institute Genomics Platform"/>
            <person name="Russ C."/>
            <person name="Tyler B."/>
            <person name="Panabieres F."/>
            <person name="Shan W."/>
            <person name="Tripathy S."/>
            <person name="Grunwald N."/>
            <person name="Machado M."/>
            <person name="Johnson C.S."/>
            <person name="Arredondo F."/>
            <person name="Hong C."/>
            <person name="Coffey M."/>
            <person name="Young S.K."/>
            <person name="Zeng Q."/>
            <person name="Gargeya S."/>
            <person name="Fitzgerald M."/>
            <person name="Abouelleil A."/>
            <person name="Alvarado L."/>
            <person name="Chapman S.B."/>
            <person name="Gainer-Dewar J."/>
            <person name="Goldberg J."/>
            <person name="Griggs A."/>
            <person name="Gujja S."/>
            <person name="Hansen M."/>
            <person name="Howarth C."/>
            <person name="Imamovic A."/>
            <person name="Ireland A."/>
            <person name="Larimer J."/>
            <person name="McCowan C."/>
            <person name="Murphy C."/>
            <person name="Pearson M."/>
            <person name="Poon T.W."/>
            <person name="Priest M."/>
            <person name="Roberts A."/>
            <person name="Saif S."/>
            <person name="Shea T."/>
            <person name="Sykes S."/>
            <person name="Wortman J."/>
            <person name="Nusbaum C."/>
            <person name="Birren B."/>
        </authorList>
    </citation>
    <scope>NUCLEOTIDE SEQUENCE [LARGE SCALE GENOMIC DNA]</scope>
    <source>
        <strain evidence="1">CJ02B3</strain>
    </source>
</reference>
<dbReference type="Proteomes" id="UP000053864">
    <property type="component" value="Unassembled WGS sequence"/>
</dbReference>
<dbReference type="Proteomes" id="UP000053236">
    <property type="component" value="Unassembled WGS sequence"/>
</dbReference>
<organism evidence="2">
    <name type="scientific">Phytophthora nicotianae</name>
    <name type="common">Potato buckeye rot agent</name>
    <name type="synonym">Phytophthora parasitica</name>
    <dbReference type="NCBI Taxonomy" id="4792"/>
    <lineage>
        <taxon>Eukaryota</taxon>
        <taxon>Sar</taxon>
        <taxon>Stramenopiles</taxon>
        <taxon>Oomycota</taxon>
        <taxon>Peronosporomycetes</taxon>
        <taxon>Peronosporales</taxon>
        <taxon>Peronosporaceae</taxon>
        <taxon>Phytophthora</taxon>
    </lineage>
</organism>
<proteinExistence type="predicted"/>
<evidence type="ECO:0000313" key="2">
    <source>
        <dbReference type="EMBL" id="ETL35164.1"/>
    </source>
</evidence>
<evidence type="ECO:0000313" key="1">
    <source>
        <dbReference type="EMBL" id="ETK81758.1"/>
    </source>
</evidence>
<dbReference type="EMBL" id="KI674078">
    <property type="protein sequence ID" value="ETL35164.1"/>
    <property type="molecule type" value="Genomic_DNA"/>
</dbReference>
<dbReference type="EMBL" id="KI687364">
    <property type="protein sequence ID" value="ETK81758.1"/>
    <property type="molecule type" value="Genomic_DNA"/>
</dbReference>
<name>W2ILS9_PHYNI</name>
<dbReference type="AlphaFoldDB" id="W2ILS9"/>
<gene>
    <name evidence="1" type="ORF">L915_12765</name>
    <name evidence="2" type="ORF">L916_12675</name>
</gene>
<sequence>MRGVSSETSTTKSYATRTRLQRQAMLDVQYMYW</sequence>
<reference evidence="2" key="2">
    <citation type="submission" date="2013-11" db="EMBL/GenBank/DDBJ databases">
        <title>The Genome Sequence of Phytophthora parasitica CJ05E6.</title>
        <authorList>
            <consortium name="The Broad Institute Genomics Platform"/>
            <person name="Russ C."/>
            <person name="Tyler B."/>
            <person name="Panabieres F."/>
            <person name="Shan W."/>
            <person name="Tripathy S."/>
            <person name="Grunwald N."/>
            <person name="Machado M."/>
            <person name="Johnson C.S."/>
            <person name="Arredondo F."/>
            <person name="Hong C."/>
            <person name="Coffey M."/>
            <person name="Young S.K."/>
            <person name="Zeng Q."/>
            <person name="Gargeya S."/>
            <person name="Fitzgerald M."/>
            <person name="Abouelleil A."/>
            <person name="Alvarado L."/>
            <person name="Chapman S.B."/>
            <person name="Gainer-Dewar J."/>
            <person name="Goldberg J."/>
            <person name="Griggs A."/>
            <person name="Gujja S."/>
            <person name="Hansen M."/>
            <person name="Howarth C."/>
            <person name="Imamovic A."/>
            <person name="Ireland A."/>
            <person name="Larimer J."/>
            <person name="McCowan C."/>
            <person name="Murphy C."/>
            <person name="Pearson M."/>
            <person name="Poon T.W."/>
            <person name="Priest M."/>
            <person name="Roberts A."/>
            <person name="Saif S."/>
            <person name="Shea T."/>
            <person name="Sykes S."/>
            <person name="Wortman J."/>
            <person name="Nusbaum C."/>
            <person name="Birren B."/>
        </authorList>
    </citation>
    <scope>NUCLEOTIDE SEQUENCE [LARGE SCALE GENOMIC DNA]</scope>
    <source>
        <strain evidence="2">CJ05E6</strain>
    </source>
</reference>